<dbReference type="Gene3D" id="2.40.30.170">
    <property type="match status" value="1"/>
</dbReference>
<dbReference type="PANTHER" id="PTHR30158:SF23">
    <property type="entry name" value="MULTIDRUG RESISTANCE PROTEIN MEXA"/>
    <property type="match status" value="1"/>
</dbReference>
<sequence length="378" mass="40365">MKKNLLHGMIIPAIIFSSCTPGNQQAQNTSAPEVQVAIVNQTDAVVYTEYPAKIEGQTDVEIRSQVNGILEKILVEEGAYVEKGTPLFQIDTRPFQEEYNNAQGELLAAKANVATAKIEVKKLTALVQNKVVSPYQLQTAQAAYDAAAAHEKQALAKAGNARITLGFATIKAPVNGYIGRLGKKTGSLIAPSDSEPLSYLSDNREVHAYFSVGEADFVAFKDGLKGSSISEKLKNTSAVTMVLSGGTAYPQTGKLDMVDAAFDKSTGAITLRATFPNKEGLLRSGNSGRIKLGLKQSGVIEVPQAATFEMQDKTFAFIVDQSNQTRQVALTISGSIGNTYYISGGLKTGDRLVLKGLESLKDGMPVKPEITKAKLASN</sequence>
<dbReference type="GO" id="GO:0046677">
    <property type="term" value="P:response to antibiotic"/>
    <property type="evidence" value="ECO:0007669"/>
    <property type="project" value="TreeGrafter"/>
</dbReference>
<dbReference type="Gene3D" id="1.10.287.470">
    <property type="entry name" value="Helix hairpin bin"/>
    <property type="match status" value="1"/>
</dbReference>
<dbReference type="GO" id="GO:0030313">
    <property type="term" value="C:cell envelope"/>
    <property type="evidence" value="ECO:0007669"/>
    <property type="project" value="UniProtKB-SubCell"/>
</dbReference>
<evidence type="ECO:0000259" key="4">
    <source>
        <dbReference type="Pfam" id="PF25944"/>
    </source>
</evidence>
<dbReference type="SUPFAM" id="SSF111369">
    <property type="entry name" value="HlyD-like secretion proteins"/>
    <property type="match status" value="1"/>
</dbReference>
<dbReference type="InterPro" id="IPR058627">
    <property type="entry name" value="MdtA-like_C"/>
</dbReference>
<dbReference type="PROSITE" id="PS51257">
    <property type="entry name" value="PROKAR_LIPOPROTEIN"/>
    <property type="match status" value="1"/>
</dbReference>
<dbReference type="InterPro" id="IPR006143">
    <property type="entry name" value="RND_pump_MFP"/>
</dbReference>
<comment type="subcellular location">
    <subcellularLocation>
        <location evidence="1">Cell envelope</location>
    </subcellularLocation>
</comment>
<dbReference type="Proteomes" id="UP000537204">
    <property type="component" value="Unassembled WGS sequence"/>
</dbReference>
<organism evidence="6 7">
    <name type="scientific">Pedobacter cryoconitis</name>
    <dbReference type="NCBI Taxonomy" id="188932"/>
    <lineage>
        <taxon>Bacteria</taxon>
        <taxon>Pseudomonadati</taxon>
        <taxon>Bacteroidota</taxon>
        <taxon>Sphingobacteriia</taxon>
        <taxon>Sphingobacteriales</taxon>
        <taxon>Sphingobacteriaceae</taxon>
        <taxon>Pedobacter</taxon>
    </lineage>
</organism>
<evidence type="ECO:0000259" key="5">
    <source>
        <dbReference type="Pfam" id="PF25967"/>
    </source>
</evidence>
<evidence type="ECO:0000313" key="7">
    <source>
        <dbReference type="Proteomes" id="UP000537204"/>
    </source>
</evidence>
<dbReference type="Gene3D" id="2.40.420.20">
    <property type="match status" value="1"/>
</dbReference>
<comment type="caution">
    <text evidence="6">The sequence shown here is derived from an EMBL/GenBank/DDBJ whole genome shotgun (WGS) entry which is preliminary data.</text>
</comment>
<feature type="domain" description="Multidrug resistance protein MdtA-like C-terminal permuted SH3" evidence="5">
    <location>
        <begin position="300"/>
        <end position="358"/>
    </location>
</feature>
<evidence type="ECO:0000259" key="3">
    <source>
        <dbReference type="Pfam" id="PF25917"/>
    </source>
</evidence>
<dbReference type="NCBIfam" id="TIGR01730">
    <property type="entry name" value="RND_mfp"/>
    <property type="match status" value="1"/>
</dbReference>
<gene>
    <name evidence="6" type="ORF">HDE68_000242</name>
</gene>
<evidence type="ECO:0000313" key="6">
    <source>
        <dbReference type="EMBL" id="MBB5634357.1"/>
    </source>
</evidence>
<dbReference type="GO" id="GO:0005886">
    <property type="term" value="C:plasma membrane"/>
    <property type="evidence" value="ECO:0007669"/>
    <property type="project" value="TreeGrafter"/>
</dbReference>
<evidence type="ECO:0000256" key="2">
    <source>
        <dbReference type="ARBA" id="ARBA00009477"/>
    </source>
</evidence>
<dbReference type="Pfam" id="PF25944">
    <property type="entry name" value="Beta-barrel_RND"/>
    <property type="match status" value="1"/>
</dbReference>
<dbReference type="PANTHER" id="PTHR30158">
    <property type="entry name" value="ACRA/E-RELATED COMPONENT OF DRUG EFFLUX TRANSPORTER"/>
    <property type="match status" value="1"/>
</dbReference>
<dbReference type="AlphaFoldDB" id="A0A7W9DWR3"/>
<dbReference type="Pfam" id="PF25917">
    <property type="entry name" value="BSH_RND"/>
    <property type="match status" value="1"/>
</dbReference>
<name>A0A7W9DWR3_9SPHI</name>
<dbReference type="Pfam" id="PF25967">
    <property type="entry name" value="RND-MFP_C"/>
    <property type="match status" value="1"/>
</dbReference>
<feature type="domain" description="Multidrug resistance protein MdtA-like barrel-sandwich hybrid" evidence="3">
    <location>
        <begin position="60"/>
        <end position="195"/>
    </location>
</feature>
<dbReference type="InterPro" id="IPR058625">
    <property type="entry name" value="MdtA-like_BSH"/>
</dbReference>
<dbReference type="RefSeq" id="WP_183878107.1">
    <property type="nucleotide sequence ID" value="NZ_JACHCE010000001.1"/>
</dbReference>
<dbReference type="Gene3D" id="2.40.50.100">
    <property type="match status" value="1"/>
</dbReference>
<feature type="domain" description="Multidrug resistance protein MdtA-like beta-barrel" evidence="4">
    <location>
        <begin position="210"/>
        <end position="291"/>
    </location>
</feature>
<dbReference type="EMBL" id="JACHCE010000001">
    <property type="protein sequence ID" value="MBB5634357.1"/>
    <property type="molecule type" value="Genomic_DNA"/>
</dbReference>
<dbReference type="PRINTS" id="PR01490">
    <property type="entry name" value="RTXTOXIND"/>
</dbReference>
<dbReference type="GO" id="GO:0022857">
    <property type="term" value="F:transmembrane transporter activity"/>
    <property type="evidence" value="ECO:0007669"/>
    <property type="project" value="InterPro"/>
</dbReference>
<evidence type="ECO:0000256" key="1">
    <source>
        <dbReference type="ARBA" id="ARBA00004196"/>
    </source>
</evidence>
<comment type="similarity">
    <text evidence="2">Belongs to the membrane fusion protein (MFP) (TC 8.A.1) family.</text>
</comment>
<reference evidence="6 7" key="1">
    <citation type="submission" date="2020-08" db="EMBL/GenBank/DDBJ databases">
        <title>Genomic Encyclopedia of Type Strains, Phase IV (KMG-V): Genome sequencing to study the core and pangenomes of soil and plant-associated prokaryotes.</title>
        <authorList>
            <person name="Whitman W."/>
        </authorList>
    </citation>
    <scope>NUCLEOTIDE SEQUENCE [LARGE SCALE GENOMIC DNA]</scope>
    <source>
        <strain evidence="6 7">S3M1</strain>
    </source>
</reference>
<protein>
    <submittedName>
        <fullName evidence="6">Membrane fusion protein (Multidrug efflux system)</fullName>
    </submittedName>
</protein>
<accession>A0A7W9DWR3</accession>
<dbReference type="InterPro" id="IPR058626">
    <property type="entry name" value="MdtA-like_b-barrel"/>
</dbReference>
<proteinExistence type="inferred from homology"/>